<gene>
    <name evidence="1" type="ORF">BD410DRAFT_734128</name>
</gene>
<dbReference type="OrthoDB" id="3067373at2759"/>
<evidence type="ECO:0000313" key="2">
    <source>
        <dbReference type="Proteomes" id="UP000294933"/>
    </source>
</evidence>
<dbReference type="VEuPathDB" id="FungiDB:BD410DRAFT_734128"/>
<evidence type="ECO:0000313" key="1">
    <source>
        <dbReference type="EMBL" id="TDL14415.1"/>
    </source>
</evidence>
<reference evidence="1 2" key="1">
    <citation type="submission" date="2018-06" db="EMBL/GenBank/DDBJ databases">
        <title>A transcriptomic atlas of mushroom development highlights an independent origin of complex multicellularity.</title>
        <authorList>
            <consortium name="DOE Joint Genome Institute"/>
            <person name="Krizsan K."/>
            <person name="Almasi E."/>
            <person name="Merenyi Z."/>
            <person name="Sahu N."/>
            <person name="Viragh M."/>
            <person name="Koszo T."/>
            <person name="Mondo S."/>
            <person name="Kiss B."/>
            <person name="Balint B."/>
            <person name="Kues U."/>
            <person name="Barry K."/>
            <person name="Hegedus J.C."/>
            <person name="Henrissat B."/>
            <person name="Johnson J."/>
            <person name="Lipzen A."/>
            <person name="Ohm R."/>
            <person name="Nagy I."/>
            <person name="Pangilinan J."/>
            <person name="Yan J."/>
            <person name="Xiong Y."/>
            <person name="Grigoriev I.V."/>
            <person name="Hibbett D.S."/>
            <person name="Nagy L.G."/>
        </authorList>
    </citation>
    <scope>NUCLEOTIDE SEQUENCE [LARGE SCALE GENOMIC DNA]</scope>
    <source>
        <strain evidence="1 2">SZMC22713</strain>
    </source>
</reference>
<dbReference type="AlphaFoldDB" id="A0A4Y7PGI9"/>
<name>A0A4Y7PGI9_9AGAM</name>
<keyword evidence="2" id="KW-1185">Reference proteome</keyword>
<protein>
    <submittedName>
        <fullName evidence="1">Uncharacterized protein</fullName>
    </submittedName>
</protein>
<dbReference type="Proteomes" id="UP000294933">
    <property type="component" value="Unassembled WGS sequence"/>
</dbReference>
<feature type="non-terminal residue" evidence="1">
    <location>
        <position position="1"/>
    </location>
</feature>
<organism evidence="1 2">
    <name type="scientific">Rickenella mellea</name>
    <dbReference type="NCBI Taxonomy" id="50990"/>
    <lineage>
        <taxon>Eukaryota</taxon>
        <taxon>Fungi</taxon>
        <taxon>Dikarya</taxon>
        <taxon>Basidiomycota</taxon>
        <taxon>Agaricomycotina</taxon>
        <taxon>Agaricomycetes</taxon>
        <taxon>Hymenochaetales</taxon>
        <taxon>Rickenellaceae</taxon>
        <taxon>Rickenella</taxon>
    </lineage>
</organism>
<dbReference type="EMBL" id="ML170341">
    <property type="protein sequence ID" value="TDL14415.1"/>
    <property type="molecule type" value="Genomic_DNA"/>
</dbReference>
<proteinExistence type="predicted"/>
<accession>A0A4Y7PGI9</accession>
<sequence>SYQPTYLDGHLVIEAANPYFVGRSSLSHMTPLEFPTEVDPKGILASAAGQSLFHVEENVVRYYAKQDMILGDEKVTRFNPVNPSIFRRGQLVEIQVSFSVRKDGTHFKIMKVLRSIALLSDEHVLVSVFIISQK</sequence>